<organism evidence="14 15">
    <name type="scientific">[Clostridium] methylpentosum DSM 5476</name>
    <dbReference type="NCBI Taxonomy" id="537013"/>
    <lineage>
        <taxon>Bacteria</taxon>
        <taxon>Bacillati</taxon>
        <taxon>Bacillota</taxon>
        <taxon>Clostridia</taxon>
        <taxon>Eubacteriales</taxon>
        <taxon>Oscillospiraceae</taxon>
        <taxon>Oscillospiraceae incertae sedis</taxon>
    </lineage>
</organism>
<evidence type="ECO:0000256" key="4">
    <source>
        <dbReference type="ARBA" id="ARBA00022490"/>
    </source>
</evidence>
<keyword evidence="10" id="KW-0131">Cell cycle</keyword>
<evidence type="ECO:0000256" key="3">
    <source>
        <dbReference type="ARBA" id="ARBA00008857"/>
    </source>
</evidence>
<dbReference type="GO" id="GO:0005737">
    <property type="term" value="C:cytoplasm"/>
    <property type="evidence" value="ECO:0007669"/>
    <property type="project" value="UniProtKB-SubCell"/>
</dbReference>
<dbReference type="GO" id="GO:0006310">
    <property type="term" value="P:DNA recombination"/>
    <property type="evidence" value="ECO:0007669"/>
    <property type="project" value="UniProtKB-KW"/>
</dbReference>
<dbReference type="HOGENOM" id="CLU_027562_9_6_9"/>
<dbReference type="Pfam" id="PF02899">
    <property type="entry name" value="Phage_int_SAM_1"/>
    <property type="match status" value="1"/>
</dbReference>
<evidence type="ECO:0000256" key="8">
    <source>
        <dbReference type="ARBA" id="ARBA00023125"/>
    </source>
</evidence>
<dbReference type="AlphaFoldDB" id="C0EEW7"/>
<dbReference type="GO" id="GO:0007059">
    <property type="term" value="P:chromosome segregation"/>
    <property type="evidence" value="ECO:0007669"/>
    <property type="project" value="UniProtKB-KW"/>
</dbReference>
<gene>
    <name evidence="14" type="ORF">CLOSTMETH_02406</name>
</gene>
<dbReference type="InterPro" id="IPR044068">
    <property type="entry name" value="CB"/>
</dbReference>
<dbReference type="InterPro" id="IPR002104">
    <property type="entry name" value="Integrase_catalytic"/>
</dbReference>
<dbReference type="eggNOG" id="COG4974">
    <property type="taxonomic scope" value="Bacteria"/>
</dbReference>
<evidence type="ECO:0000256" key="2">
    <source>
        <dbReference type="ARBA" id="ARBA00004496"/>
    </source>
</evidence>
<evidence type="ECO:0000256" key="6">
    <source>
        <dbReference type="ARBA" id="ARBA00022829"/>
    </source>
</evidence>
<dbReference type="Proteomes" id="UP000003340">
    <property type="component" value="Unassembled WGS sequence"/>
</dbReference>
<proteinExistence type="inferred from homology"/>
<protein>
    <submittedName>
        <fullName evidence="14">Phage integrase SAM-like domain protein</fullName>
    </submittedName>
</protein>
<comment type="subcellular location">
    <subcellularLocation>
        <location evidence="2">Cytoplasm</location>
    </subcellularLocation>
</comment>
<evidence type="ECO:0000256" key="9">
    <source>
        <dbReference type="ARBA" id="ARBA00023172"/>
    </source>
</evidence>
<dbReference type="InterPro" id="IPR004107">
    <property type="entry name" value="Integrase_SAM-like_N"/>
</dbReference>
<dbReference type="SUPFAM" id="SSF56349">
    <property type="entry name" value="DNA breaking-rejoining enzymes"/>
    <property type="match status" value="1"/>
</dbReference>
<dbReference type="PANTHER" id="PTHR30349">
    <property type="entry name" value="PHAGE INTEGRASE-RELATED"/>
    <property type="match status" value="1"/>
</dbReference>
<keyword evidence="15" id="KW-1185">Reference proteome</keyword>
<dbReference type="PANTHER" id="PTHR30349:SF77">
    <property type="entry name" value="TYROSINE RECOMBINASE XERC"/>
    <property type="match status" value="1"/>
</dbReference>
<dbReference type="Gene3D" id="1.10.443.10">
    <property type="entry name" value="Intergrase catalytic core"/>
    <property type="match status" value="1"/>
</dbReference>
<dbReference type="GO" id="GO:0015074">
    <property type="term" value="P:DNA integration"/>
    <property type="evidence" value="ECO:0007669"/>
    <property type="project" value="UniProtKB-KW"/>
</dbReference>
<reference evidence="14 15" key="1">
    <citation type="submission" date="2009-01" db="EMBL/GenBank/DDBJ databases">
        <authorList>
            <person name="Fulton L."/>
            <person name="Clifton S."/>
            <person name="Fulton B."/>
            <person name="Xu J."/>
            <person name="Minx P."/>
            <person name="Pepin K.H."/>
            <person name="Johnson M."/>
            <person name="Bhonagiri V."/>
            <person name="Nash W.E."/>
            <person name="Mardis E.R."/>
            <person name="Wilson R.K."/>
        </authorList>
    </citation>
    <scope>NUCLEOTIDE SEQUENCE [LARGE SCALE GENOMIC DNA]</scope>
    <source>
        <strain evidence="14 15">DSM 5476</strain>
    </source>
</reference>
<evidence type="ECO:0000313" key="14">
    <source>
        <dbReference type="EMBL" id="EEG29977.1"/>
    </source>
</evidence>
<dbReference type="PROSITE" id="PS51898">
    <property type="entry name" value="TYR_RECOMBINASE"/>
    <property type="match status" value="1"/>
</dbReference>
<keyword evidence="9" id="KW-0233">DNA recombination</keyword>
<evidence type="ECO:0000256" key="11">
    <source>
        <dbReference type="PROSITE-ProRule" id="PRU01248"/>
    </source>
</evidence>
<evidence type="ECO:0000256" key="10">
    <source>
        <dbReference type="ARBA" id="ARBA00023306"/>
    </source>
</evidence>
<evidence type="ECO:0000313" key="15">
    <source>
        <dbReference type="Proteomes" id="UP000003340"/>
    </source>
</evidence>
<comment type="function">
    <text evidence="1">Site-specific tyrosine recombinase, which acts by catalyzing the cutting and rejoining of the recombining DNA molecules.</text>
</comment>
<dbReference type="InterPro" id="IPR010998">
    <property type="entry name" value="Integrase_recombinase_N"/>
</dbReference>
<dbReference type="GO" id="GO:0051301">
    <property type="term" value="P:cell division"/>
    <property type="evidence" value="ECO:0007669"/>
    <property type="project" value="UniProtKB-KW"/>
</dbReference>
<dbReference type="InterPro" id="IPR050090">
    <property type="entry name" value="Tyrosine_recombinase_XerCD"/>
</dbReference>
<comment type="similarity">
    <text evidence="3">Belongs to the 'phage' integrase family.</text>
</comment>
<dbReference type="EMBL" id="ACEC01000079">
    <property type="protein sequence ID" value="EEG29977.1"/>
    <property type="molecule type" value="Genomic_DNA"/>
</dbReference>
<dbReference type="Pfam" id="PF00589">
    <property type="entry name" value="Phage_integrase"/>
    <property type="match status" value="1"/>
</dbReference>
<keyword evidence="8 11" id="KW-0238">DNA-binding</keyword>
<dbReference type="STRING" id="537013.CLOSTMETH_02406"/>
<feature type="domain" description="Core-binding (CB)" evidence="13">
    <location>
        <begin position="5"/>
        <end position="110"/>
    </location>
</feature>
<dbReference type="GO" id="GO:0003677">
    <property type="term" value="F:DNA binding"/>
    <property type="evidence" value="ECO:0007669"/>
    <property type="project" value="UniProtKB-UniRule"/>
</dbReference>
<accession>C0EEW7</accession>
<dbReference type="PROSITE" id="PS51900">
    <property type="entry name" value="CB"/>
    <property type="match status" value="1"/>
</dbReference>
<evidence type="ECO:0000256" key="7">
    <source>
        <dbReference type="ARBA" id="ARBA00022908"/>
    </source>
</evidence>
<sequence length="329" mass="37041">MQTYDDLPKLARDYLLYLLTIKGRSQRTVDGYAIDLRTFFRFMKLHRGQVPADCVFEEILINDIDDNFIRSVSLSDVYEFLNYTMRSRSNGAKTRARKVSSLRGFFKYLTVNTQLLTDNPVKNLEIPAAKKSLPIHLSVEQSVKLLDEVGARSSGTQYRDYCILTLFLNCGMRLSELVGINLSSFDRDSGALKLLGKGNKERLVYLNEACQDAIDNYLTKERGQLKTIVDKDALFLSCRSGKRLGARQVQLVVSGALKAAGLDHMGFSTHKLRHTAATLLYQEGNVDLLVLKEMLGHANVGTTEIYTHVSNKKVQEAAAKNPLAHKKKR</sequence>
<name>C0EEW7_9FIRM</name>
<evidence type="ECO:0000259" key="12">
    <source>
        <dbReference type="PROSITE" id="PS51898"/>
    </source>
</evidence>
<dbReference type="Gene3D" id="1.10.150.130">
    <property type="match status" value="1"/>
</dbReference>
<reference evidence="14 15" key="2">
    <citation type="submission" date="2009-02" db="EMBL/GenBank/DDBJ databases">
        <title>Draft genome sequence of Clostridium methylpentosum (DSM 5476).</title>
        <authorList>
            <person name="Sudarsanam P."/>
            <person name="Ley R."/>
            <person name="Guruge J."/>
            <person name="Turnbaugh P.J."/>
            <person name="Mahowald M."/>
            <person name="Liep D."/>
            <person name="Gordon J."/>
        </authorList>
    </citation>
    <scope>NUCLEOTIDE SEQUENCE [LARGE SCALE GENOMIC DNA]</scope>
    <source>
        <strain evidence="14 15">DSM 5476</strain>
    </source>
</reference>
<keyword evidence="7" id="KW-0229">DNA integration</keyword>
<dbReference type="InterPro" id="IPR011010">
    <property type="entry name" value="DNA_brk_join_enz"/>
</dbReference>
<keyword evidence="5" id="KW-0132">Cell division</keyword>
<feature type="domain" description="Tyr recombinase" evidence="12">
    <location>
        <begin position="132"/>
        <end position="319"/>
    </location>
</feature>
<evidence type="ECO:0000259" key="13">
    <source>
        <dbReference type="PROSITE" id="PS51900"/>
    </source>
</evidence>
<keyword evidence="6" id="KW-0159">Chromosome partition</keyword>
<evidence type="ECO:0000256" key="1">
    <source>
        <dbReference type="ARBA" id="ARBA00003283"/>
    </source>
</evidence>
<keyword evidence="4" id="KW-0963">Cytoplasm</keyword>
<dbReference type="InterPro" id="IPR013762">
    <property type="entry name" value="Integrase-like_cat_sf"/>
</dbReference>
<comment type="caution">
    <text evidence="14">The sequence shown here is derived from an EMBL/GenBank/DDBJ whole genome shotgun (WGS) entry which is preliminary data.</text>
</comment>
<evidence type="ECO:0000256" key="5">
    <source>
        <dbReference type="ARBA" id="ARBA00022618"/>
    </source>
</evidence>